<dbReference type="PANTHER" id="PTHR24180">
    <property type="entry name" value="CYCLIN-DEPENDENT KINASE INHIBITOR 2C-RELATED"/>
    <property type="match status" value="1"/>
</dbReference>
<protein>
    <submittedName>
        <fullName evidence="6">Ankyrin repeat domain-containing protein</fullName>
    </submittedName>
</protein>
<comment type="caution">
    <text evidence="6">The sequence shown here is derived from an EMBL/GenBank/DDBJ whole genome shotgun (WGS) entry which is preliminary data.</text>
</comment>
<evidence type="ECO:0000256" key="2">
    <source>
        <dbReference type="ARBA" id="ARBA00023043"/>
    </source>
</evidence>
<evidence type="ECO:0000259" key="5">
    <source>
        <dbReference type="Pfam" id="PF07833"/>
    </source>
</evidence>
<dbReference type="Gene3D" id="1.25.40.20">
    <property type="entry name" value="Ankyrin repeat-containing domain"/>
    <property type="match status" value="2"/>
</dbReference>
<feature type="domain" description="Copper amine oxidase-like N-terminal" evidence="5">
    <location>
        <begin position="18"/>
        <end position="82"/>
    </location>
</feature>
<evidence type="ECO:0000256" key="4">
    <source>
        <dbReference type="SAM" id="SignalP"/>
    </source>
</evidence>
<keyword evidence="4" id="KW-0732">Signal</keyword>
<dbReference type="PROSITE" id="PS50088">
    <property type="entry name" value="ANK_REPEAT"/>
    <property type="match status" value="1"/>
</dbReference>
<evidence type="ECO:0000313" key="6">
    <source>
        <dbReference type="EMBL" id="MBD0379920.1"/>
    </source>
</evidence>
<evidence type="ECO:0000256" key="1">
    <source>
        <dbReference type="ARBA" id="ARBA00022737"/>
    </source>
</evidence>
<organism evidence="6 7">
    <name type="scientific">Paenibacillus sedimenti</name>
    <dbReference type="NCBI Taxonomy" id="2770274"/>
    <lineage>
        <taxon>Bacteria</taxon>
        <taxon>Bacillati</taxon>
        <taxon>Bacillota</taxon>
        <taxon>Bacilli</taxon>
        <taxon>Bacillales</taxon>
        <taxon>Paenibacillaceae</taxon>
        <taxon>Paenibacillus</taxon>
    </lineage>
</organism>
<dbReference type="InterPro" id="IPR036582">
    <property type="entry name" value="Mao_N_sf"/>
</dbReference>
<feature type="signal peptide" evidence="4">
    <location>
        <begin position="1"/>
        <end position="22"/>
    </location>
</feature>
<dbReference type="SUPFAM" id="SSF48403">
    <property type="entry name" value="Ankyrin repeat"/>
    <property type="match status" value="1"/>
</dbReference>
<reference evidence="6" key="1">
    <citation type="submission" date="2020-09" db="EMBL/GenBank/DDBJ databases">
        <title>Draft Genome Sequence of Paenibacillus sp. WST5.</title>
        <authorList>
            <person name="Bao Z."/>
        </authorList>
    </citation>
    <scope>NUCLEOTIDE SEQUENCE</scope>
    <source>
        <strain evidence="6">WST5</strain>
    </source>
</reference>
<dbReference type="InterPro" id="IPR012854">
    <property type="entry name" value="Cu_amine_oxidase-like_N"/>
</dbReference>
<sequence>MKKVLFGMAIGIMITLSTATYAADSIQALLFPAKIKINGTEKQLDSEYQILNVNGHAYVPIRYVAENTGINIGYDDNTQTISLAFGNPPIQDKNNTIVSVSNLIATTYDKYLDSTKVTGHLTLNTSEPEYVNADLEFYDISNKLLGTVKIDGDFNPGINKLDTRSSSDVTNFSNVLLKVQDTHPAMKSHVKSLFEAAMQQDSTQIERIINTLTAKEKEFLLLDFIKWSSPYNNDLRSYILPYILKQNVNVNLQDKASGKTALIYSSDYAIDLINPLIDAGADVKIKAKDGTTALILLASKGRPDLVKLLLDKGADPNGVGINGYTPLLSALRPMFGHYTSDTVKTVEYLLNAGANVDVRLPEGPEGQTPLMIIKVISEPDISAEIKKMLIEHGAK</sequence>
<feature type="repeat" description="ANK" evidence="3">
    <location>
        <begin position="289"/>
        <end position="321"/>
    </location>
</feature>
<dbReference type="RefSeq" id="WP_188173698.1">
    <property type="nucleotide sequence ID" value="NZ_JACVVD010000002.1"/>
</dbReference>
<dbReference type="AlphaFoldDB" id="A0A926KLL3"/>
<keyword evidence="7" id="KW-1185">Reference proteome</keyword>
<keyword evidence="2 3" id="KW-0040">ANK repeat</keyword>
<accession>A0A926KLL3</accession>
<evidence type="ECO:0000256" key="3">
    <source>
        <dbReference type="PROSITE-ProRule" id="PRU00023"/>
    </source>
</evidence>
<gene>
    <name evidence="6" type="ORF">ICC18_07325</name>
</gene>
<dbReference type="SMART" id="SM00248">
    <property type="entry name" value="ANK"/>
    <property type="match status" value="3"/>
</dbReference>
<dbReference type="EMBL" id="JACVVD010000002">
    <property type="protein sequence ID" value="MBD0379920.1"/>
    <property type="molecule type" value="Genomic_DNA"/>
</dbReference>
<dbReference type="Pfam" id="PF12796">
    <property type="entry name" value="Ank_2"/>
    <property type="match status" value="1"/>
</dbReference>
<evidence type="ECO:0000313" key="7">
    <source>
        <dbReference type="Proteomes" id="UP000650466"/>
    </source>
</evidence>
<feature type="chain" id="PRO_5037057759" evidence="4">
    <location>
        <begin position="23"/>
        <end position="395"/>
    </location>
</feature>
<dbReference type="PROSITE" id="PS50297">
    <property type="entry name" value="ANK_REP_REGION"/>
    <property type="match status" value="1"/>
</dbReference>
<proteinExistence type="predicted"/>
<dbReference type="InterPro" id="IPR051637">
    <property type="entry name" value="Ank_repeat_dom-contain_49"/>
</dbReference>
<dbReference type="InterPro" id="IPR002110">
    <property type="entry name" value="Ankyrin_rpt"/>
</dbReference>
<dbReference type="Proteomes" id="UP000650466">
    <property type="component" value="Unassembled WGS sequence"/>
</dbReference>
<dbReference type="Pfam" id="PF07833">
    <property type="entry name" value="Cu_amine_oxidN1"/>
    <property type="match status" value="1"/>
</dbReference>
<dbReference type="PANTHER" id="PTHR24180:SF45">
    <property type="entry name" value="POLY [ADP-RIBOSE] POLYMERASE TANKYRASE"/>
    <property type="match status" value="1"/>
</dbReference>
<name>A0A926KLL3_9BACL</name>
<keyword evidence="1" id="KW-0677">Repeat</keyword>
<dbReference type="InterPro" id="IPR036770">
    <property type="entry name" value="Ankyrin_rpt-contain_sf"/>
</dbReference>
<dbReference type="SUPFAM" id="SSF55383">
    <property type="entry name" value="Copper amine oxidase, domain N"/>
    <property type="match status" value="1"/>
</dbReference>